<accession>A0A060SI97</accession>
<evidence type="ECO:0000256" key="1">
    <source>
        <dbReference type="SAM" id="MobiDB-lite"/>
    </source>
</evidence>
<feature type="region of interest" description="Disordered" evidence="1">
    <location>
        <begin position="18"/>
        <end position="73"/>
    </location>
</feature>
<dbReference type="InterPro" id="IPR046496">
    <property type="entry name" value="DUF6589"/>
</dbReference>
<dbReference type="OMA" id="CISAFMA"/>
<comment type="caution">
    <text evidence="3">The sequence shown here is derived from an EMBL/GenBank/DDBJ whole genome shotgun (WGS) entry which is preliminary data.</text>
</comment>
<feature type="compositionally biased region" description="Acidic residues" evidence="1">
    <location>
        <begin position="18"/>
        <end position="31"/>
    </location>
</feature>
<dbReference type="STRING" id="5643.A0A060SI97"/>
<dbReference type="AlphaFoldDB" id="A0A060SI97"/>
<gene>
    <name evidence="3" type="ORF">BN946_scf185016.g48</name>
</gene>
<dbReference type="Pfam" id="PF20231">
    <property type="entry name" value="DUF6589"/>
    <property type="match status" value="1"/>
</dbReference>
<sequence>MTTEDLRDLLANLALDEDELDLDEPDIEPGDLDQHMSDPTSVVEAEESTDDAYVASDPRYNGPGVKRDSPHRTRTKTYRQFHDRLGSLTTCVLSILRYMRELKLDLPLLLWAISYEIPELIDDDLAKFERTALLSSEELPALLRTWYKPPRGHSRGVRSKGASAALEDFALQRVLANVQCEMAAVGTYMRTKPSDLSSEALLSIKITEMQQDVQERAPTLWTLLRHCSWTTRQEKENNSKNPEATVLFMISMASFTRSNRNNALQRLMAVYLKSCGTSAKAFDALSALGFTMSQSWTLRAIERLSVSERESLHQDLHVFPWFGSHDNVNFKFRVFEQRSDHHSHFDSGTAGTIFVVKDPAAVAPSAEALRAHRLESLGSNKTVITPVNVLHLEAAAAPRLAARALDTILQVLLLTPGFDLSTYEHRDHSLLQPAPRPGRLHIGAESLVQQYVLDTVHMEEASYDGNSKVLKEWLRQLGLDTPEMQKHLASEVVLPWVGDQLTASRLRGLTKFRCDDYNSFERLDWLIPNFGWFHLMFAFEQSLHSQYYGTRTGLGLVHAIDILGRHGLQTTSTQGTFHHTFEEALDHILEAHIRALWCSVGGVDSLESLRAYTPEKLLALATRIHDEHVSTLALTTLETTSTGLPQKALDPLHKQTIQFIRDLLDYRTLRDAIKLGDIQTMEDMLPRLLFRFSGGRHPNYVVEVAELLQNLHREWPEDLKYYDMTVVNLEPY</sequence>
<keyword evidence="4" id="KW-1185">Reference proteome</keyword>
<name>A0A060SI97_PYCCI</name>
<organism evidence="3 4">
    <name type="scientific">Pycnoporus cinnabarinus</name>
    <name type="common">Cinnabar-red polypore</name>
    <name type="synonym">Trametes cinnabarina</name>
    <dbReference type="NCBI Taxonomy" id="5643"/>
    <lineage>
        <taxon>Eukaryota</taxon>
        <taxon>Fungi</taxon>
        <taxon>Dikarya</taxon>
        <taxon>Basidiomycota</taxon>
        <taxon>Agaricomycotina</taxon>
        <taxon>Agaricomycetes</taxon>
        <taxon>Polyporales</taxon>
        <taxon>Polyporaceae</taxon>
        <taxon>Trametes</taxon>
    </lineage>
</organism>
<dbReference type="Proteomes" id="UP000029665">
    <property type="component" value="Unassembled WGS sequence"/>
</dbReference>
<proteinExistence type="predicted"/>
<evidence type="ECO:0000313" key="4">
    <source>
        <dbReference type="Proteomes" id="UP000029665"/>
    </source>
</evidence>
<dbReference type="HOGENOM" id="CLU_007061_0_2_1"/>
<dbReference type="OrthoDB" id="2801472at2759"/>
<evidence type="ECO:0000313" key="3">
    <source>
        <dbReference type="EMBL" id="CDO73891.1"/>
    </source>
</evidence>
<feature type="domain" description="DUF6589" evidence="2">
    <location>
        <begin position="385"/>
        <end position="721"/>
    </location>
</feature>
<dbReference type="EMBL" id="CCBP010000124">
    <property type="protein sequence ID" value="CDO73891.1"/>
    <property type="molecule type" value="Genomic_DNA"/>
</dbReference>
<reference evidence="3" key="1">
    <citation type="submission" date="2014-01" db="EMBL/GenBank/DDBJ databases">
        <title>The genome of the white-rot fungus Pycnoporus cinnabarinus: a basidiomycete model with a versatile arsenal for lignocellulosic biomass breakdown.</title>
        <authorList>
            <person name="Levasseur A."/>
            <person name="Lomascolo A."/>
            <person name="Ruiz-Duenas F.J."/>
            <person name="Uzan E."/>
            <person name="Piumi F."/>
            <person name="Kues U."/>
            <person name="Ram A.F.J."/>
            <person name="Murat C."/>
            <person name="Haon M."/>
            <person name="Benoit I."/>
            <person name="Arfi Y."/>
            <person name="Chevret D."/>
            <person name="Drula E."/>
            <person name="Kwon M.J."/>
            <person name="Gouret P."/>
            <person name="Lesage-Meessen L."/>
            <person name="Lombard V."/>
            <person name="Mariette J."/>
            <person name="Noirot C."/>
            <person name="Park J."/>
            <person name="Patyshakuliyeva A."/>
            <person name="Wieneger R.A.B."/>
            <person name="Wosten H.A.B."/>
            <person name="Martin F."/>
            <person name="Coutinho P.M."/>
            <person name="de Vries R."/>
            <person name="Martinez A.T."/>
            <person name="Klopp C."/>
            <person name="Pontarotti P."/>
            <person name="Henrissat B."/>
            <person name="Record E."/>
        </authorList>
    </citation>
    <scope>NUCLEOTIDE SEQUENCE [LARGE SCALE GENOMIC DNA]</scope>
    <source>
        <strain evidence="3">BRFM137</strain>
    </source>
</reference>
<evidence type="ECO:0000259" key="2">
    <source>
        <dbReference type="Pfam" id="PF20231"/>
    </source>
</evidence>
<protein>
    <recommendedName>
        <fullName evidence="2">DUF6589 domain-containing protein</fullName>
    </recommendedName>
</protein>